<feature type="compositionally biased region" description="Basic and acidic residues" evidence="1">
    <location>
        <begin position="168"/>
        <end position="185"/>
    </location>
</feature>
<reference evidence="2 3" key="1">
    <citation type="submission" date="2024-09" db="EMBL/GenBank/DDBJ databases">
        <title>Rethinking Asexuality: The Enigmatic Case of Functional Sexual Genes in Lepraria (Stereocaulaceae).</title>
        <authorList>
            <person name="Doellman M."/>
            <person name="Sun Y."/>
            <person name="Barcenas-Pena A."/>
            <person name="Lumbsch H.T."/>
            <person name="Grewe F."/>
        </authorList>
    </citation>
    <scope>NUCLEOTIDE SEQUENCE [LARGE SCALE GENOMIC DNA]</scope>
    <source>
        <strain evidence="2 3">Mercado 3170</strain>
    </source>
</reference>
<sequence>MDEFAQTRGADDLFDDDFTPIAKPETKTPNDQPQSPQRGGRSAHVPRGRGNRALPSPSQLRPTASELTSAATQSPEPDVDASSKVEEAEPSTLPAQQPATPQLPKPPAAVRGDRTATGGIVKPKLTEEELSAKLAAAKLNNAKRAEAHRLAEADEASFQQREAQAQQKRKEEGAARRAMNMEREKNRLRKLGQQAGREWDEGKEEQIPSQGPRYRRDAQGGVAYDSGGGRGRGGRNAVQEGEFGGDSEERRGGYGHRGGRGRGDRGARGRGGRGRGYNQGEHIQDNHAHQKVPDPEADFPALPKAPKKQQSTQGQPLKTADQPLSPAVGGGSWADEGQETKAPQEAL</sequence>
<dbReference type="EMBL" id="JBEFKJ010000008">
    <property type="protein sequence ID" value="KAL2044806.1"/>
    <property type="molecule type" value="Genomic_DNA"/>
</dbReference>
<keyword evidence="3" id="KW-1185">Reference proteome</keyword>
<feature type="compositionally biased region" description="Polar residues" evidence="1">
    <location>
        <begin position="27"/>
        <end position="37"/>
    </location>
</feature>
<feature type="compositionally biased region" description="Basic and acidic residues" evidence="1">
    <location>
        <begin position="143"/>
        <end position="152"/>
    </location>
</feature>
<feature type="compositionally biased region" description="Basic and acidic residues" evidence="1">
    <location>
        <begin position="282"/>
        <end position="294"/>
    </location>
</feature>
<organism evidence="2 3">
    <name type="scientific">Stereocaulon virgatum</name>
    <dbReference type="NCBI Taxonomy" id="373712"/>
    <lineage>
        <taxon>Eukaryota</taxon>
        <taxon>Fungi</taxon>
        <taxon>Dikarya</taxon>
        <taxon>Ascomycota</taxon>
        <taxon>Pezizomycotina</taxon>
        <taxon>Lecanoromycetes</taxon>
        <taxon>OSLEUM clade</taxon>
        <taxon>Lecanoromycetidae</taxon>
        <taxon>Lecanorales</taxon>
        <taxon>Lecanorineae</taxon>
        <taxon>Stereocaulaceae</taxon>
        <taxon>Stereocaulon</taxon>
    </lineage>
</organism>
<feature type="region of interest" description="Disordered" evidence="1">
    <location>
        <begin position="1"/>
        <end position="124"/>
    </location>
</feature>
<evidence type="ECO:0000256" key="1">
    <source>
        <dbReference type="SAM" id="MobiDB-lite"/>
    </source>
</evidence>
<proteinExistence type="predicted"/>
<feature type="compositionally biased region" description="Polar residues" evidence="1">
    <location>
        <begin position="56"/>
        <end position="75"/>
    </location>
</feature>
<dbReference type="Proteomes" id="UP001590950">
    <property type="component" value="Unassembled WGS sequence"/>
</dbReference>
<feature type="compositionally biased region" description="Basic and acidic residues" evidence="1">
    <location>
        <begin position="197"/>
        <end position="206"/>
    </location>
</feature>
<evidence type="ECO:0000313" key="2">
    <source>
        <dbReference type="EMBL" id="KAL2044806.1"/>
    </source>
</evidence>
<feature type="compositionally biased region" description="Low complexity" evidence="1">
    <location>
        <begin position="90"/>
        <end position="100"/>
    </location>
</feature>
<accession>A0ABR4AJ13</accession>
<comment type="caution">
    <text evidence="2">The sequence shown here is derived from an EMBL/GenBank/DDBJ whole genome shotgun (WGS) entry which is preliminary data.</text>
</comment>
<protein>
    <submittedName>
        <fullName evidence="2">Uncharacterized protein</fullName>
    </submittedName>
</protein>
<feature type="region of interest" description="Disordered" evidence="1">
    <location>
        <begin position="142"/>
        <end position="347"/>
    </location>
</feature>
<gene>
    <name evidence="2" type="ORF">N7G274_002581</name>
</gene>
<evidence type="ECO:0000313" key="3">
    <source>
        <dbReference type="Proteomes" id="UP001590950"/>
    </source>
</evidence>
<name>A0ABR4AJ13_9LECA</name>